<evidence type="ECO:0000313" key="2">
    <source>
        <dbReference type="Proteomes" id="UP000008466"/>
    </source>
</evidence>
<sequence length="319" mass="34700">MRTIWPEGPLGTIEVMGSRFPSSPRVLSVHSVFNTSLNLKDKDGSLYALVMRPSQLHPCTAVMHPKSTCTEFSQLCLSAGQKVMLQEERISFDCGLWVSFVGAMRVHPYNEAAPCVSSLKVKSITRQGNELSKAQHGKGTLLVYDALFQHLDVSDGFMGYFSPHAKVLLVGVQTKNLLVAERGMQALLGLGPGSTPVGDDFLCGFLLALFMLSQSADDSSFTHFVQVFTTSIRRMLHDSFHYTTDISKHMLLLACDNLFAQALVAFAKVFSQAQVDEVQFAGALQVLSGLGHSSGFDAASGLLYCLHGLMPEIFGKGDV</sequence>
<proteinExistence type="predicted"/>
<dbReference type="Pfam" id="PF11392">
    <property type="entry name" value="AllH"/>
    <property type="match status" value="1"/>
</dbReference>
<evidence type="ECO:0000313" key="1">
    <source>
        <dbReference type="EMBL" id="ADY14411.1"/>
    </source>
</evidence>
<organism evidence="1 2">
    <name type="scientific">Sphaerochaeta globosa (strain ATCC BAA-1886 / DSM 22777 / Buddy)</name>
    <name type="common">Spirochaeta sp. (strain Buddy)</name>
    <dbReference type="NCBI Taxonomy" id="158189"/>
    <lineage>
        <taxon>Bacteria</taxon>
        <taxon>Pseudomonadati</taxon>
        <taxon>Spirochaetota</taxon>
        <taxon>Spirochaetia</taxon>
        <taxon>Spirochaetales</taxon>
        <taxon>Sphaerochaetaceae</taxon>
        <taxon>Sphaerochaeta</taxon>
    </lineage>
</organism>
<dbReference type="Proteomes" id="UP000008466">
    <property type="component" value="Chromosome"/>
</dbReference>
<reference evidence="2" key="1">
    <citation type="submission" date="2011-02" db="EMBL/GenBank/DDBJ databases">
        <title>Complete sequence of Spirochaeta sp. Buddy.</title>
        <authorList>
            <person name="Lucas S."/>
            <person name="Copeland A."/>
            <person name="Lapidus A."/>
            <person name="Cheng J.-F."/>
            <person name="Goodwin L."/>
            <person name="Pitluck S."/>
            <person name="Zeytun A."/>
            <person name="Detter J.C."/>
            <person name="Han C."/>
            <person name="Tapia R."/>
            <person name="Land M."/>
            <person name="Hauser L."/>
            <person name="Kyrpides N."/>
            <person name="Ivanova N."/>
            <person name="Mikhailova N."/>
            <person name="Pagani I."/>
            <person name="Ritalahti K.M."/>
            <person name="Loeffler F.E."/>
            <person name="Woyke T."/>
        </authorList>
    </citation>
    <scope>NUCLEOTIDE SEQUENCE [LARGE SCALE GENOMIC DNA]</scope>
    <source>
        <strain evidence="2">ATCC BAA-1886 / DSM 22777 / Buddy</strain>
    </source>
</reference>
<protein>
    <recommendedName>
        <fullName evidence="3">DUF2877 domain-containing protein</fullName>
    </recommendedName>
</protein>
<dbReference type="InterPro" id="IPR021530">
    <property type="entry name" value="AllH-like"/>
</dbReference>
<dbReference type="EMBL" id="CP002541">
    <property type="protein sequence ID" value="ADY14411.1"/>
    <property type="molecule type" value="Genomic_DNA"/>
</dbReference>
<dbReference type="STRING" id="158189.SpiBuddy_2600"/>
<dbReference type="AlphaFoldDB" id="F0RTC6"/>
<gene>
    <name evidence="1" type="ordered locus">SpiBuddy_2600</name>
</gene>
<keyword evidence="2" id="KW-1185">Reference proteome</keyword>
<dbReference type="HOGENOM" id="CLU_841744_0_0_12"/>
<dbReference type="KEGG" id="sbu:SpiBuddy_2600"/>
<name>F0RTC6_SPHGB</name>
<accession>F0RTC6</accession>
<dbReference type="OrthoDB" id="4933449at2"/>
<dbReference type="RefSeq" id="WP_013608256.1">
    <property type="nucleotide sequence ID" value="NC_015152.1"/>
</dbReference>
<evidence type="ECO:0008006" key="3">
    <source>
        <dbReference type="Google" id="ProtNLM"/>
    </source>
</evidence>